<feature type="compositionally biased region" description="Basic and acidic residues" evidence="1">
    <location>
        <begin position="53"/>
        <end position="63"/>
    </location>
</feature>
<evidence type="ECO:0000256" key="3">
    <source>
        <dbReference type="SAM" id="SignalP"/>
    </source>
</evidence>
<organism evidence="4 5">
    <name type="scientific">Clarias magur</name>
    <name type="common">Asian catfish</name>
    <name type="synonym">Macropteronotus magur</name>
    <dbReference type="NCBI Taxonomy" id="1594786"/>
    <lineage>
        <taxon>Eukaryota</taxon>
        <taxon>Metazoa</taxon>
        <taxon>Chordata</taxon>
        <taxon>Craniata</taxon>
        <taxon>Vertebrata</taxon>
        <taxon>Euteleostomi</taxon>
        <taxon>Actinopterygii</taxon>
        <taxon>Neopterygii</taxon>
        <taxon>Teleostei</taxon>
        <taxon>Ostariophysi</taxon>
        <taxon>Siluriformes</taxon>
        <taxon>Clariidae</taxon>
        <taxon>Clarias</taxon>
    </lineage>
</organism>
<name>A0A8J4U989_CLAMG</name>
<protein>
    <submittedName>
        <fullName evidence="4">Transmembrane protein 50B</fullName>
    </submittedName>
</protein>
<evidence type="ECO:0000313" key="4">
    <source>
        <dbReference type="EMBL" id="KAF5903283.1"/>
    </source>
</evidence>
<evidence type="ECO:0000256" key="2">
    <source>
        <dbReference type="SAM" id="Phobius"/>
    </source>
</evidence>
<dbReference type="OrthoDB" id="268928at2759"/>
<evidence type="ECO:0000256" key="1">
    <source>
        <dbReference type="SAM" id="MobiDB-lite"/>
    </source>
</evidence>
<feature type="non-terminal residue" evidence="4">
    <location>
        <position position="252"/>
    </location>
</feature>
<accession>A0A8J4U989</accession>
<dbReference type="Proteomes" id="UP000727407">
    <property type="component" value="Unassembled WGS sequence"/>
</dbReference>
<feature type="signal peptide" evidence="3">
    <location>
        <begin position="1"/>
        <end position="47"/>
    </location>
</feature>
<keyword evidence="2 4" id="KW-0812">Transmembrane</keyword>
<feature type="chain" id="PRO_5035278687" evidence="3">
    <location>
        <begin position="48"/>
        <end position="252"/>
    </location>
</feature>
<keyword evidence="2" id="KW-0472">Membrane</keyword>
<gene>
    <name evidence="4" type="ORF">DAT39_006996</name>
</gene>
<keyword evidence="3" id="KW-0732">Signal</keyword>
<feature type="transmembrane region" description="Helical" evidence="2">
    <location>
        <begin position="85"/>
        <end position="109"/>
    </location>
</feature>
<sequence>TSSGHRERYRTGARFSPEQMVCLARMPEVRAPLLLLLLLLLRHLLLSSSEGHSTGRPEVRLDTAGESSGGGGGLHSVLQDSVSPAFGATIIIIVTVIVSGSAYLCFLNLNAQLMQGFSRSSGVADLCNFFGSNAELRSGLSEEPPAAEDRDSSRPGAAYARDEERAVCFRNVSQVKRTRTAEPDQLLLNRSQQAINNGLRGTLRSGGVSTWRRSSETDMAGFLDNFRWPECECIDLAERRNTVASIVAGILL</sequence>
<dbReference type="EMBL" id="QNUK01000075">
    <property type="protein sequence ID" value="KAF5903283.1"/>
    <property type="molecule type" value="Genomic_DNA"/>
</dbReference>
<keyword evidence="5" id="KW-1185">Reference proteome</keyword>
<evidence type="ECO:0000313" key="5">
    <source>
        <dbReference type="Proteomes" id="UP000727407"/>
    </source>
</evidence>
<feature type="region of interest" description="Disordered" evidence="1">
    <location>
        <begin position="50"/>
        <end position="73"/>
    </location>
</feature>
<reference evidence="4" key="1">
    <citation type="submission" date="2020-07" db="EMBL/GenBank/DDBJ databases">
        <title>Clarias magur genome sequencing, assembly and annotation.</title>
        <authorList>
            <person name="Kushwaha B."/>
            <person name="Kumar R."/>
            <person name="Das P."/>
            <person name="Joshi C.G."/>
            <person name="Kumar D."/>
            <person name="Nagpure N.S."/>
            <person name="Pandey M."/>
            <person name="Agarwal S."/>
            <person name="Srivastava S."/>
            <person name="Singh M."/>
            <person name="Sahoo L."/>
            <person name="Jayasankar P."/>
            <person name="Meher P.K."/>
            <person name="Koringa P.G."/>
            <person name="Iquebal M.A."/>
            <person name="Das S.P."/>
            <person name="Bit A."/>
            <person name="Patnaik S."/>
            <person name="Patel N."/>
            <person name="Shah T.M."/>
            <person name="Hinsu A."/>
            <person name="Jena J.K."/>
        </authorList>
    </citation>
    <scope>NUCLEOTIDE SEQUENCE</scope>
    <source>
        <strain evidence="4">CIFAMagur01</strain>
        <tissue evidence="4">Testis</tissue>
    </source>
</reference>
<dbReference type="AlphaFoldDB" id="A0A8J4U989"/>
<feature type="region of interest" description="Disordered" evidence="1">
    <location>
        <begin position="139"/>
        <end position="159"/>
    </location>
</feature>
<proteinExistence type="predicted"/>
<comment type="caution">
    <text evidence="4">The sequence shown here is derived from an EMBL/GenBank/DDBJ whole genome shotgun (WGS) entry which is preliminary data.</text>
</comment>
<keyword evidence="2" id="KW-1133">Transmembrane helix</keyword>